<dbReference type="Pfam" id="PF00899">
    <property type="entry name" value="ThiF"/>
    <property type="match status" value="1"/>
</dbReference>
<dbReference type="InterPro" id="IPR045886">
    <property type="entry name" value="ThiF/MoeB/HesA"/>
</dbReference>
<dbReference type="GO" id="GO:0004792">
    <property type="term" value="F:thiosulfate-cyanide sulfurtransferase activity"/>
    <property type="evidence" value="ECO:0007669"/>
    <property type="project" value="TreeGrafter"/>
</dbReference>
<sequence>MGATDATVNQRGPTGAKAMLSDLEFIRYSRQLMLPDFGEAAQLKLKQTKVLLIGCGGLGHAASQYLVSSGIGQLTLVDGDKVELSNLQRQLLFRDSDRGFNKAKMAARQLKQLNPYVQLSAVEQHFGADNAATLLANTDWVLDCTDNFLSRKLINKLCQQHQISLISAAAIAQQGQLMLWPFAHNPSPCYSCLFPNLTDQSGNCSSLGVLAPLPGIIGAMQAMLLIQQIIQPDRQAKFWQFEGVGFRFVAYDMPVQGCRCLVEKTT</sequence>
<dbReference type="GO" id="GO:0008146">
    <property type="term" value="F:sulfotransferase activity"/>
    <property type="evidence" value="ECO:0007669"/>
    <property type="project" value="TreeGrafter"/>
</dbReference>
<dbReference type="Proteomes" id="UP000321814">
    <property type="component" value="Unassembled WGS sequence"/>
</dbReference>
<gene>
    <name evidence="3" type="ORF">FU839_03505</name>
</gene>
<dbReference type="PANTHER" id="PTHR10953:SF240">
    <property type="entry name" value="SULFUR CARRIER PROTEIN THIS ADENYLYLTRANSFERASE"/>
    <property type="match status" value="1"/>
</dbReference>
<evidence type="ECO:0000259" key="2">
    <source>
        <dbReference type="Pfam" id="PF00899"/>
    </source>
</evidence>
<comment type="caution">
    <text evidence="3">The sequence shown here is derived from an EMBL/GenBank/DDBJ whole genome shotgun (WGS) entry which is preliminary data.</text>
</comment>
<protein>
    <submittedName>
        <fullName evidence="3">HesA/MoeB/ThiF family protein</fullName>
    </submittedName>
</protein>
<feature type="domain" description="THIF-type NAD/FAD binding fold" evidence="2">
    <location>
        <begin position="28"/>
        <end position="253"/>
    </location>
</feature>
<dbReference type="PANTHER" id="PTHR10953">
    <property type="entry name" value="UBIQUITIN-ACTIVATING ENZYME E1"/>
    <property type="match status" value="1"/>
</dbReference>
<evidence type="ECO:0000313" key="3">
    <source>
        <dbReference type="EMBL" id="TXK83350.1"/>
    </source>
</evidence>
<accession>A0A5C8M7K8</accession>
<dbReference type="OrthoDB" id="9804286at2"/>
<evidence type="ECO:0000313" key="4">
    <source>
        <dbReference type="Proteomes" id="UP000321814"/>
    </source>
</evidence>
<reference evidence="3 4" key="1">
    <citation type="submission" date="2019-08" db="EMBL/GenBank/DDBJ databases">
        <title>Draft genome analysis of Rheinheimera tangshanensis isolated from the roots of fresh rice plants (Oryza sativa).</title>
        <authorList>
            <person name="Yu Q."/>
            <person name="Qi Y."/>
            <person name="Zhang H."/>
            <person name="Pu J."/>
        </authorList>
    </citation>
    <scope>NUCLEOTIDE SEQUENCE [LARGE SCALE GENOMIC DNA]</scope>
    <source>
        <strain evidence="3 4">JA3-B52</strain>
    </source>
</reference>
<dbReference type="Gene3D" id="3.40.50.720">
    <property type="entry name" value="NAD(P)-binding Rossmann-like Domain"/>
    <property type="match status" value="1"/>
</dbReference>
<dbReference type="InterPro" id="IPR000594">
    <property type="entry name" value="ThiF_NAD_FAD-bd"/>
</dbReference>
<dbReference type="SUPFAM" id="SSF69572">
    <property type="entry name" value="Activating enzymes of the ubiquitin-like proteins"/>
    <property type="match status" value="1"/>
</dbReference>
<dbReference type="FunFam" id="3.40.50.720:FF:000080">
    <property type="entry name" value="Thiazole biosynthesis adenylyltransferase ThiF"/>
    <property type="match status" value="1"/>
</dbReference>
<dbReference type="EMBL" id="VRLR01000001">
    <property type="protein sequence ID" value="TXK83350.1"/>
    <property type="molecule type" value="Genomic_DNA"/>
</dbReference>
<dbReference type="GO" id="GO:0005829">
    <property type="term" value="C:cytosol"/>
    <property type="evidence" value="ECO:0007669"/>
    <property type="project" value="TreeGrafter"/>
</dbReference>
<dbReference type="GO" id="GO:0008641">
    <property type="term" value="F:ubiquitin-like modifier activating enzyme activity"/>
    <property type="evidence" value="ECO:0007669"/>
    <property type="project" value="InterPro"/>
</dbReference>
<dbReference type="GO" id="GO:0016779">
    <property type="term" value="F:nucleotidyltransferase activity"/>
    <property type="evidence" value="ECO:0007669"/>
    <property type="project" value="TreeGrafter"/>
</dbReference>
<keyword evidence="4" id="KW-1185">Reference proteome</keyword>
<dbReference type="InterPro" id="IPR035985">
    <property type="entry name" value="Ubiquitin-activating_enz"/>
</dbReference>
<proteinExistence type="inferred from homology"/>
<comment type="similarity">
    <text evidence="1">Belongs to the HesA/MoeB/ThiF family.</text>
</comment>
<evidence type="ECO:0000256" key="1">
    <source>
        <dbReference type="ARBA" id="ARBA00009919"/>
    </source>
</evidence>
<dbReference type="AlphaFoldDB" id="A0A5C8M7K8"/>
<organism evidence="3 4">
    <name type="scientific">Rheinheimera tangshanensis</name>
    <dbReference type="NCBI Taxonomy" id="400153"/>
    <lineage>
        <taxon>Bacteria</taxon>
        <taxon>Pseudomonadati</taxon>
        <taxon>Pseudomonadota</taxon>
        <taxon>Gammaproteobacteria</taxon>
        <taxon>Chromatiales</taxon>
        <taxon>Chromatiaceae</taxon>
        <taxon>Rheinheimera</taxon>
    </lineage>
</organism>
<name>A0A5C8M7K8_9GAMM</name>
<dbReference type="CDD" id="cd00757">
    <property type="entry name" value="ThiF_MoeB_HesA_family"/>
    <property type="match status" value="1"/>
</dbReference>